<dbReference type="STRING" id="321763.SAMN04488692_12421"/>
<sequence>MLKGKKLAQMFRTDNRILVKRLEEGYWLSNTYVLVRVGNKEGSKFIGKWNDYKTTDFIPHLNPGDTYEISSRRTRMVEDSDPLGDLIKSIDKDSLQKVTITELSKISGDESRRIYRCGDRLGLYSNKYQFIIEELKPSEIKAEGLLSPLVLLDKNEDVMGLIMPLRADEDEIKEKLKKIAS</sequence>
<dbReference type="OrthoDB" id="2112076at2"/>
<accession>A0A1G9RW09</accession>
<evidence type="ECO:0000313" key="2">
    <source>
        <dbReference type="Proteomes" id="UP000199476"/>
    </source>
</evidence>
<protein>
    <submittedName>
        <fullName evidence="1">Uncharacterized protein</fullName>
    </submittedName>
</protein>
<proteinExistence type="predicted"/>
<dbReference type="RefSeq" id="WP_089761590.1">
    <property type="nucleotide sequence ID" value="NZ_FNGO01000024.1"/>
</dbReference>
<gene>
    <name evidence="1" type="ORF">SAMN04488692_12421</name>
</gene>
<evidence type="ECO:0000313" key="1">
    <source>
        <dbReference type="EMBL" id="SDM27197.1"/>
    </source>
</evidence>
<keyword evidence="2" id="KW-1185">Reference proteome</keyword>
<organism evidence="1 2">
    <name type="scientific">Halarsenatibacter silvermanii</name>
    <dbReference type="NCBI Taxonomy" id="321763"/>
    <lineage>
        <taxon>Bacteria</taxon>
        <taxon>Bacillati</taxon>
        <taxon>Bacillota</taxon>
        <taxon>Clostridia</taxon>
        <taxon>Halanaerobiales</taxon>
        <taxon>Halarsenatibacteraceae</taxon>
        <taxon>Halarsenatibacter</taxon>
    </lineage>
</organism>
<name>A0A1G9RW09_9FIRM</name>
<dbReference type="EMBL" id="FNGO01000024">
    <property type="protein sequence ID" value="SDM27197.1"/>
    <property type="molecule type" value="Genomic_DNA"/>
</dbReference>
<dbReference type="AlphaFoldDB" id="A0A1G9RW09"/>
<dbReference type="Proteomes" id="UP000199476">
    <property type="component" value="Unassembled WGS sequence"/>
</dbReference>
<reference evidence="1 2" key="1">
    <citation type="submission" date="2016-10" db="EMBL/GenBank/DDBJ databases">
        <authorList>
            <person name="de Groot N.N."/>
        </authorList>
    </citation>
    <scope>NUCLEOTIDE SEQUENCE [LARGE SCALE GENOMIC DNA]</scope>
    <source>
        <strain evidence="1 2">SLAS-1</strain>
    </source>
</reference>